<evidence type="ECO:0000256" key="1">
    <source>
        <dbReference type="SAM" id="Phobius"/>
    </source>
</evidence>
<feature type="transmembrane region" description="Helical" evidence="1">
    <location>
        <begin position="77"/>
        <end position="95"/>
    </location>
</feature>
<sequence>MEEKLPIVQPLITNDAVVFGLLMGILGFIFYTSSKKEGFWAKFYKYCPSLVLCYFVPALLNSFNIINGEVSQLDEMASTYLLPTSLIFFTIGIDIQGLKQLGSKSLIMFFTGAIGIIIGGPIAIALIGSVFPSILHFNGEETWRGFAAIAGSWIGGSANQAAMFKVFGASESLFGQMVAVDVLISSIWMGLLIYGAQKSEKIDAFFKADTSSLKNLERRLESIHLAERVKDVSVAQWFTVLGVGFAGTGLAHLLGNFIGPWFKETWPASEQYSLTSITFWVIIVATTIGMVLSFTRARKLENYGASNMGSILLYVLVATIGMKMDIKALLDNPVFFLVGVVWILIHIILMLGVAKIIKAPFFYVAVASQANIGGAASAPVVAAAFNKYLAPVGVLLAVLGYAVGTYGGYICGLLMQYVSGLFQ</sequence>
<feature type="transmembrane region" description="Helical" evidence="1">
    <location>
        <begin position="173"/>
        <end position="194"/>
    </location>
</feature>
<dbReference type="EMBL" id="UGYW01000002">
    <property type="protein sequence ID" value="SUJ24290.1"/>
    <property type="molecule type" value="Genomic_DNA"/>
</dbReference>
<name>A0A380CML1_SPHSI</name>
<organism evidence="2 3">
    <name type="scientific">Sphingobacterium spiritivorum</name>
    <name type="common">Flavobacterium spiritivorum</name>
    <dbReference type="NCBI Taxonomy" id="258"/>
    <lineage>
        <taxon>Bacteria</taxon>
        <taxon>Pseudomonadati</taxon>
        <taxon>Bacteroidota</taxon>
        <taxon>Sphingobacteriia</taxon>
        <taxon>Sphingobacteriales</taxon>
        <taxon>Sphingobacteriaceae</taxon>
        <taxon>Sphingobacterium</taxon>
    </lineage>
</organism>
<feature type="transmembrane region" description="Helical" evidence="1">
    <location>
        <begin position="274"/>
        <end position="292"/>
    </location>
</feature>
<evidence type="ECO:0000313" key="3">
    <source>
        <dbReference type="Proteomes" id="UP000254893"/>
    </source>
</evidence>
<dbReference type="InterPro" id="IPR008537">
    <property type="entry name" value="DUF819"/>
</dbReference>
<dbReference type="PANTHER" id="PTHR34289">
    <property type="entry name" value="PROTEIN, PUTATIVE (DUF819)-RELATED"/>
    <property type="match status" value="1"/>
</dbReference>
<dbReference type="Pfam" id="PF05684">
    <property type="entry name" value="DUF819"/>
    <property type="match status" value="1"/>
</dbReference>
<feature type="transmembrane region" description="Helical" evidence="1">
    <location>
        <begin position="43"/>
        <end position="65"/>
    </location>
</feature>
<gene>
    <name evidence="2" type="ORF">NCTC11388_03471</name>
</gene>
<feature type="transmembrane region" description="Helical" evidence="1">
    <location>
        <begin position="107"/>
        <end position="131"/>
    </location>
</feature>
<proteinExistence type="predicted"/>
<feature type="transmembrane region" description="Helical" evidence="1">
    <location>
        <begin position="304"/>
        <end position="322"/>
    </location>
</feature>
<accession>A0A380CML1</accession>
<keyword evidence="1" id="KW-0812">Transmembrane</keyword>
<protein>
    <submittedName>
        <fullName evidence="2">Predicted integral membrane protein</fullName>
    </submittedName>
</protein>
<keyword evidence="1" id="KW-1133">Transmembrane helix</keyword>
<reference evidence="2 3" key="1">
    <citation type="submission" date="2018-06" db="EMBL/GenBank/DDBJ databases">
        <authorList>
            <consortium name="Pathogen Informatics"/>
            <person name="Doyle S."/>
        </authorList>
    </citation>
    <scope>NUCLEOTIDE SEQUENCE [LARGE SCALE GENOMIC DNA]</scope>
    <source>
        <strain evidence="2 3">NCTC11388</strain>
    </source>
</reference>
<feature type="transmembrane region" description="Helical" evidence="1">
    <location>
        <begin position="361"/>
        <end position="382"/>
    </location>
</feature>
<dbReference type="AlphaFoldDB" id="A0A380CML1"/>
<dbReference type="Proteomes" id="UP000254893">
    <property type="component" value="Unassembled WGS sequence"/>
</dbReference>
<dbReference type="PANTHER" id="PTHR34289:SF8">
    <property type="entry name" value="DUF819 DOMAIN-CONTAINING PROTEIN"/>
    <property type="match status" value="1"/>
</dbReference>
<evidence type="ECO:0000313" key="2">
    <source>
        <dbReference type="EMBL" id="SUJ24290.1"/>
    </source>
</evidence>
<dbReference type="RefSeq" id="WP_003010802.1">
    <property type="nucleotide sequence ID" value="NZ_CP068082.1"/>
</dbReference>
<feature type="transmembrane region" description="Helical" evidence="1">
    <location>
        <begin position="234"/>
        <end position="254"/>
    </location>
</feature>
<keyword evidence="1" id="KW-0472">Membrane</keyword>
<feature type="transmembrane region" description="Helical" evidence="1">
    <location>
        <begin position="334"/>
        <end position="354"/>
    </location>
</feature>
<feature type="transmembrane region" description="Helical" evidence="1">
    <location>
        <begin position="388"/>
        <end position="415"/>
    </location>
</feature>
<feature type="transmembrane region" description="Helical" evidence="1">
    <location>
        <begin position="12"/>
        <end position="31"/>
    </location>
</feature>